<protein>
    <recommendedName>
        <fullName evidence="3">N-acetyltransferase domain-containing protein</fullName>
    </recommendedName>
</protein>
<accession>A0AAD5TU38</accession>
<sequence length="228" mass="26747">NVMINESFEGLLKILNNYGYFLPKESINESKRISFELTIGPKQIIHSLIKHQNLNVKIKHHTLIYECKVSKEPKYILSDCRIRKADVSDIELISFWFFSFSAEALNEHDQSEYEKLKPTYLKYSRDFINKEIMYIFEIKDVDKYVPVSMAAKKRKLKNFVVISFVYTPPELRGKSYASNGVFLLVNDCLADGYKCCLFADKFFPTSNKIYQDIGFVEVNEMVEYDILY</sequence>
<evidence type="ECO:0000313" key="1">
    <source>
        <dbReference type="EMBL" id="KAJ3203125.1"/>
    </source>
</evidence>
<dbReference type="EMBL" id="JADGJW010001473">
    <property type="protein sequence ID" value="KAJ3203125.1"/>
    <property type="molecule type" value="Genomic_DNA"/>
</dbReference>
<feature type="non-terminal residue" evidence="1">
    <location>
        <position position="1"/>
    </location>
</feature>
<dbReference type="Proteomes" id="UP001211065">
    <property type="component" value="Unassembled WGS sequence"/>
</dbReference>
<keyword evidence="2" id="KW-1185">Reference proteome</keyword>
<dbReference type="AlphaFoldDB" id="A0AAD5TU38"/>
<gene>
    <name evidence="1" type="ORF">HK099_001609</name>
</gene>
<reference evidence="1" key="1">
    <citation type="submission" date="2020-05" db="EMBL/GenBank/DDBJ databases">
        <title>Phylogenomic resolution of chytrid fungi.</title>
        <authorList>
            <person name="Stajich J.E."/>
            <person name="Amses K."/>
            <person name="Simmons R."/>
            <person name="Seto K."/>
            <person name="Myers J."/>
            <person name="Bonds A."/>
            <person name="Quandt C.A."/>
            <person name="Barry K."/>
            <person name="Liu P."/>
            <person name="Grigoriev I."/>
            <person name="Longcore J.E."/>
            <person name="James T.Y."/>
        </authorList>
    </citation>
    <scope>NUCLEOTIDE SEQUENCE</scope>
    <source>
        <strain evidence="1">JEL0476</strain>
    </source>
</reference>
<name>A0AAD5TU38_9FUNG</name>
<proteinExistence type="predicted"/>
<organism evidence="1 2">
    <name type="scientific">Clydaea vesicula</name>
    <dbReference type="NCBI Taxonomy" id="447962"/>
    <lineage>
        <taxon>Eukaryota</taxon>
        <taxon>Fungi</taxon>
        <taxon>Fungi incertae sedis</taxon>
        <taxon>Chytridiomycota</taxon>
        <taxon>Chytridiomycota incertae sedis</taxon>
        <taxon>Chytridiomycetes</taxon>
        <taxon>Lobulomycetales</taxon>
        <taxon>Lobulomycetaceae</taxon>
        <taxon>Clydaea</taxon>
    </lineage>
</organism>
<feature type="non-terminal residue" evidence="1">
    <location>
        <position position="228"/>
    </location>
</feature>
<dbReference type="InterPro" id="IPR016181">
    <property type="entry name" value="Acyl_CoA_acyltransferase"/>
</dbReference>
<dbReference type="SUPFAM" id="SSF55729">
    <property type="entry name" value="Acyl-CoA N-acyltransferases (Nat)"/>
    <property type="match status" value="1"/>
</dbReference>
<evidence type="ECO:0008006" key="3">
    <source>
        <dbReference type="Google" id="ProtNLM"/>
    </source>
</evidence>
<dbReference type="Gene3D" id="3.40.630.30">
    <property type="match status" value="1"/>
</dbReference>
<comment type="caution">
    <text evidence="1">The sequence shown here is derived from an EMBL/GenBank/DDBJ whole genome shotgun (WGS) entry which is preliminary data.</text>
</comment>
<evidence type="ECO:0000313" key="2">
    <source>
        <dbReference type="Proteomes" id="UP001211065"/>
    </source>
</evidence>